<gene>
    <name evidence="1" type="ORF">JZO67_000221</name>
</gene>
<proteinExistence type="predicted"/>
<evidence type="ECO:0000313" key="2">
    <source>
        <dbReference type="Proteomes" id="UP000664357"/>
    </source>
</evidence>
<comment type="caution">
    <text evidence="1">The sequence shown here is derived from an EMBL/GenBank/DDBJ whole genome shotgun (WGS) entry which is preliminary data.</text>
</comment>
<dbReference type="Proteomes" id="UP000664357">
    <property type="component" value="Unassembled WGS sequence"/>
</dbReference>
<name>A0ABV0EI36_9ENTE</name>
<protein>
    <submittedName>
        <fullName evidence="1">Uncharacterized protein</fullName>
    </submittedName>
</protein>
<reference evidence="1 2" key="1">
    <citation type="submission" date="2024-02" db="EMBL/GenBank/DDBJ databases">
        <title>The Genome Sequence of Enterococcus sp. DIV0159.</title>
        <authorList>
            <person name="Earl A."/>
            <person name="Manson A."/>
            <person name="Gilmore M."/>
            <person name="Sanders J."/>
            <person name="Shea T."/>
            <person name="Howe W."/>
            <person name="Livny J."/>
            <person name="Cuomo C."/>
            <person name="Neafsey D."/>
            <person name="Birren B."/>
        </authorList>
    </citation>
    <scope>NUCLEOTIDE SEQUENCE [LARGE SCALE GENOMIC DNA]</scope>
    <source>
        <strain evidence="1 2">665A</strain>
    </source>
</reference>
<accession>A0ABV0EI36</accession>
<keyword evidence="2" id="KW-1185">Reference proteome</keyword>
<evidence type="ECO:0000313" key="1">
    <source>
        <dbReference type="EMBL" id="MEO1768310.1"/>
    </source>
</evidence>
<dbReference type="EMBL" id="JAFREL020000001">
    <property type="protein sequence ID" value="MEO1768310.1"/>
    <property type="molecule type" value="Genomic_DNA"/>
</dbReference>
<sequence length="80" mass="9094">METILDEKKAGPSQYLKKDLLSNAIQLNEHLSRELDKLQEYENSRVSNRVIRLAEATSKITECALTQISDIDAIIKNTMC</sequence>
<organism evidence="1 2">
    <name type="scientific">Candidatus Enterococcus ferrettii</name>
    <dbReference type="NCBI Taxonomy" id="2815324"/>
    <lineage>
        <taxon>Bacteria</taxon>
        <taxon>Bacillati</taxon>
        <taxon>Bacillota</taxon>
        <taxon>Bacilli</taxon>
        <taxon>Lactobacillales</taxon>
        <taxon>Enterococcaceae</taxon>
        <taxon>Enterococcus</taxon>
    </lineage>
</organism>
<dbReference type="RefSeq" id="WP_207704188.1">
    <property type="nucleotide sequence ID" value="NZ_JAFREL020000001.1"/>
</dbReference>